<dbReference type="KEGG" id="vg:5470772"/>
<keyword evidence="2" id="KW-1185">Reference proteome</keyword>
<name>A7K9D0_9PHYC</name>
<dbReference type="GeneID" id="5470772"/>
<reference evidence="1 2" key="1">
    <citation type="submission" date="2006-09" db="EMBL/GenBank/DDBJ databases">
        <title>Sequence and annotation of the 288-kb ATCV-1 virus that infects an endosymbiotic Chlorella strain of the heliozoon Acanthocystis turfacea.</title>
        <authorList>
            <person name="Fitzgerald L.A."/>
            <person name="Graves M.V."/>
            <person name="Li X."/>
            <person name="Pfitzner A.J.P."/>
            <person name="Hartigan J."/>
            <person name="Van Etten J.L."/>
        </authorList>
    </citation>
    <scope>NUCLEOTIDE SEQUENCE [LARGE SCALE GENOMIC DNA]</scope>
    <source>
        <strain evidence="1 2">ATCV-1</strain>
    </source>
</reference>
<protein>
    <submittedName>
        <fullName evidence="1">Uncharacterized protein z520R</fullName>
    </submittedName>
</protein>
<dbReference type="EMBL" id="EF101928">
    <property type="protein sequence ID" value="ABT16654.1"/>
    <property type="molecule type" value="Genomic_DNA"/>
</dbReference>
<gene>
    <name evidence="1" type="primary">z520R</name>
    <name evidence="1" type="ORF">ATCV1_z520R</name>
</gene>
<dbReference type="RefSeq" id="YP_001427001.1">
    <property type="nucleotide sequence ID" value="NC_008724.1"/>
</dbReference>
<sequence>MPRWLDGHGEKLGRRRWGHAVYKGPVPPAFPQCMRIREEGRKGEWVCMSYWIQRHRQTCHEHLSMFDRPLRPDTRRSDC</sequence>
<dbReference type="Proteomes" id="UP000202420">
    <property type="component" value="Segment"/>
</dbReference>
<organism evidence="1 2">
    <name type="scientific">Chlorovirus heliozoae</name>
    <dbReference type="NCBI Taxonomy" id="322019"/>
    <lineage>
        <taxon>Viruses</taxon>
        <taxon>Varidnaviria</taxon>
        <taxon>Bamfordvirae</taxon>
        <taxon>Nucleocytoviricota</taxon>
        <taxon>Megaviricetes</taxon>
        <taxon>Algavirales</taxon>
        <taxon>Phycodnaviridae</taxon>
        <taxon>Chlorovirus</taxon>
    </lineage>
</organism>
<evidence type="ECO:0000313" key="1">
    <source>
        <dbReference type="EMBL" id="ABT16654.1"/>
    </source>
</evidence>
<proteinExistence type="predicted"/>
<evidence type="ECO:0000313" key="2">
    <source>
        <dbReference type="Proteomes" id="UP000202420"/>
    </source>
</evidence>
<accession>A7K9D0</accession>